<dbReference type="Gene3D" id="3.10.50.40">
    <property type="match status" value="1"/>
</dbReference>
<accession>A0A0V0QUQ1</accession>
<proteinExistence type="predicted"/>
<comment type="catalytic activity">
    <reaction evidence="1 5">
        <text>[protein]-peptidylproline (omega=180) = [protein]-peptidylproline (omega=0)</text>
        <dbReference type="Rhea" id="RHEA:16237"/>
        <dbReference type="Rhea" id="RHEA-COMP:10747"/>
        <dbReference type="Rhea" id="RHEA-COMP:10748"/>
        <dbReference type="ChEBI" id="CHEBI:83833"/>
        <dbReference type="ChEBI" id="CHEBI:83834"/>
        <dbReference type="EC" id="5.2.1.8"/>
    </reaction>
</comment>
<dbReference type="SUPFAM" id="SSF54534">
    <property type="entry name" value="FKBP-like"/>
    <property type="match status" value="1"/>
</dbReference>
<protein>
    <recommendedName>
        <fullName evidence="2 5">peptidylprolyl isomerase</fullName>
        <ecNumber evidence="2 5">5.2.1.8</ecNumber>
    </recommendedName>
</protein>
<comment type="caution">
    <text evidence="7">The sequence shown here is derived from an EMBL/GenBank/DDBJ whole genome shotgun (WGS) entry which is preliminary data.</text>
</comment>
<evidence type="ECO:0000313" key="8">
    <source>
        <dbReference type="Proteomes" id="UP000054937"/>
    </source>
</evidence>
<evidence type="ECO:0000256" key="4">
    <source>
        <dbReference type="ARBA" id="ARBA00023235"/>
    </source>
</evidence>
<dbReference type="GO" id="GO:0005737">
    <property type="term" value="C:cytoplasm"/>
    <property type="evidence" value="ECO:0007669"/>
    <property type="project" value="TreeGrafter"/>
</dbReference>
<dbReference type="GO" id="GO:0003755">
    <property type="term" value="F:peptidyl-prolyl cis-trans isomerase activity"/>
    <property type="evidence" value="ECO:0007669"/>
    <property type="project" value="UniProtKB-KW"/>
</dbReference>
<keyword evidence="3 5" id="KW-0697">Rotamase</keyword>
<evidence type="ECO:0000256" key="2">
    <source>
        <dbReference type="ARBA" id="ARBA00013194"/>
    </source>
</evidence>
<evidence type="ECO:0000259" key="6">
    <source>
        <dbReference type="PROSITE" id="PS50059"/>
    </source>
</evidence>
<dbReference type="PANTHER" id="PTHR10516">
    <property type="entry name" value="PEPTIDYL-PROLYL CIS-TRANS ISOMERASE"/>
    <property type="match status" value="1"/>
</dbReference>
<dbReference type="InterPro" id="IPR050689">
    <property type="entry name" value="FKBP-type_PPIase"/>
</dbReference>
<reference evidence="7 8" key="1">
    <citation type="journal article" date="2015" name="Sci. Rep.">
        <title>Genome of the facultative scuticociliatosis pathogen Pseudocohnilembus persalinus provides insight into its virulence through horizontal gene transfer.</title>
        <authorList>
            <person name="Xiong J."/>
            <person name="Wang G."/>
            <person name="Cheng J."/>
            <person name="Tian M."/>
            <person name="Pan X."/>
            <person name="Warren A."/>
            <person name="Jiang C."/>
            <person name="Yuan D."/>
            <person name="Miao W."/>
        </authorList>
    </citation>
    <scope>NUCLEOTIDE SEQUENCE [LARGE SCALE GENOMIC DNA]</scope>
    <source>
        <strain evidence="7">36N120E</strain>
    </source>
</reference>
<evidence type="ECO:0000256" key="5">
    <source>
        <dbReference type="PROSITE-ProRule" id="PRU00277"/>
    </source>
</evidence>
<dbReference type="OrthoDB" id="283260at2759"/>
<dbReference type="InterPro" id="IPR046357">
    <property type="entry name" value="PPIase_dom_sf"/>
</dbReference>
<dbReference type="AlphaFoldDB" id="A0A0V0QUQ1"/>
<name>A0A0V0QUQ1_PSEPJ</name>
<dbReference type="Proteomes" id="UP000054937">
    <property type="component" value="Unassembled WGS sequence"/>
</dbReference>
<feature type="domain" description="PPIase FKBP-type" evidence="6">
    <location>
        <begin position="20"/>
        <end position="104"/>
    </location>
</feature>
<dbReference type="PANTHER" id="PTHR10516:SF443">
    <property type="entry name" value="FK506-BINDING PROTEIN 59-RELATED"/>
    <property type="match status" value="1"/>
</dbReference>
<dbReference type="OMA" id="GNHLRIH"/>
<dbReference type="PROSITE" id="PS50059">
    <property type="entry name" value="FKBP_PPIASE"/>
    <property type="match status" value="1"/>
</dbReference>
<evidence type="ECO:0000256" key="3">
    <source>
        <dbReference type="ARBA" id="ARBA00023110"/>
    </source>
</evidence>
<gene>
    <name evidence="7" type="ORF">PPERSA_12767</name>
</gene>
<organism evidence="7 8">
    <name type="scientific">Pseudocohnilembus persalinus</name>
    <name type="common">Ciliate</name>
    <dbReference type="NCBI Taxonomy" id="266149"/>
    <lineage>
        <taxon>Eukaryota</taxon>
        <taxon>Sar</taxon>
        <taxon>Alveolata</taxon>
        <taxon>Ciliophora</taxon>
        <taxon>Intramacronucleata</taxon>
        <taxon>Oligohymenophorea</taxon>
        <taxon>Scuticociliatia</taxon>
        <taxon>Philasterida</taxon>
        <taxon>Pseudocohnilembidae</taxon>
        <taxon>Pseudocohnilembus</taxon>
    </lineage>
</organism>
<evidence type="ECO:0000256" key="1">
    <source>
        <dbReference type="ARBA" id="ARBA00000971"/>
    </source>
</evidence>
<evidence type="ECO:0000313" key="7">
    <source>
        <dbReference type="EMBL" id="KRX05589.1"/>
    </source>
</evidence>
<sequence length="104" mass="11572">MDLLIKTLKGGDNKTFPQKGKIVRVRYSGAYENGIKFDSNEVLEFQIGASEVIEGWEMALPKMSLGEKIQLTVPPKLGYDNEGLSDIVLPNSTLIFEIELLSIK</sequence>
<dbReference type="InterPro" id="IPR001179">
    <property type="entry name" value="PPIase_FKBP_dom"/>
</dbReference>
<dbReference type="InParanoid" id="A0A0V0QUQ1"/>
<keyword evidence="4 5" id="KW-0413">Isomerase</keyword>
<dbReference type="EC" id="5.2.1.8" evidence="2 5"/>
<keyword evidence="8" id="KW-1185">Reference proteome</keyword>
<dbReference type="Pfam" id="PF00254">
    <property type="entry name" value="FKBP_C"/>
    <property type="match status" value="1"/>
</dbReference>
<dbReference type="EMBL" id="LDAU01000106">
    <property type="protein sequence ID" value="KRX05589.1"/>
    <property type="molecule type" value="Genomic_DNA"/>
</dbReference>